<dbReference type="PANTHER" id="PTHR43630">
    <property type="entry name" value="POLY-BETA-1,6-N-ACETYL-D-GLUCOSAMINE SYNTHASE"/>
    <property type="match status" value="1"/>
</dbReference>
<dbReference type="SMART" id="SM00028">
    <property type="entry name" value="TPR"/>
    <property type="match status" value="3"/>
</dbReference>
<dbReference type="Gene3D" id="1.25.40.10">
    <property type="entry name" value="Tetratricopeptide repeat domain"/>
    <property type="match status" value="2"/>
</dbReference>
<dbReference type="KEGG" id="dtn:DTL3_1033"/>
<keyword evidence="4" id="KW-1185">Reference proteome</keyword>
<name>A0A0C7NR88_DEFTU</name>
<dbReference type="InterPro" id="IPR029044">
    <property type="entry name" value="Nucleotide-diphossugar_trans"/>
</dbReference>
<protein>
    <submittedName>
        <fullName evidence="3">Glycosyltransferase family protein</fullName>
    </submittedName>
</protein>
<dbReference type="PANTHER" id="PTHR43630:SF2">
    <property type="entry name" value="GLYCOSYLTRANSFERASE"/>
    <property type="match status" value="1"/>
</dbReference>
<reference evidence="4" key="1">
    <citation type="submission" date="2014-11" db="EMBL/GenBank/DDBJ databases">
        <authorList>
            <person name="Wibberg D."/>
        </authorList>
    </citation>
    <scope>NUCLEOTIDE SEQUENCE [LARGE SCALE GENOMIC DNA]</scope>
    <source>
        <strain evidence="4">L3</strain>
    </source>
</reference>
<dbReference type="STRING" id="1006576.DTL3_1033"/>
<organism evidence="3 4">
    <name type="scientific">Defluviitoga tunisiensis</name>
    <dbReference type="NCBI Taxonomy" id="1006576"/>
    <lineage>
        <taxon>Bacteria</taxon>
        <taxon>Thermotogati</taxon>
        <taxon>Thermotogota</taxon>
        <taxon>Thermotogae</taxon>
        <taxon>Petrotogales</taxon>
        <taxon>Petrotogaceae</taxon>
        <taxon>Defluviitoga</taxon>
    </lineage>
</organism>
<dbReference type="InterPro" id="IPR019734">
    <property type="entry name" value="TPR_rpt"/>
</dbReference>
<dbReference type="OrthoDB" id="9815923at2"/>
<dbReference type="InterPro" id="IPR001173">
    <property type="entry name" value="Glyco_trans_2-like"/>
</dbReference>
<dbReference type="PROSITE" id="PS50005">
    <property type="entry name" value="TPR"/>
    <property type="match status" value="1"/>
</dbReference>
<dbReference type="PROSITE" id="PS50293">
    <property type="entry name" value="TPR_REGION"/>
    <property type="match status" value="1"/>
</dbReference>
<dbReference type="AlphaFoldDB" id="A0A0C7NR88"/>
<dbReference type="Proteomes" id="UP000032809">
    <property type="component" value="Chromosome I"/>
</dbReference>
<dbReference type="SUPFAM" id="SSF48452">
    <property type="entry name" value="TPR-like"/>
    <property type="match status" value="1"/>
</dbReference>
<keyword evidence="3" id="KW-0808">Transferase</keyword>
<gene>
    <name evidence="3" type="ORF">DTL3_1033</name>
</gene>
<feature type="repeat" description="TPR" evidence="1">
    <location>
        <begin position="505"/>
        <end position="538"/>
    </location>
</feature>
<dbReference type="RefSeq" id="WP_045087812.1">
    <property type="nucleotide sequence ID" value="NZ_LN824141.1"/>
</dbReference>
<dbReference type="Pfam" id="PF13181">
    <property type="entry name" value="TPR_8"/>
    <property type="match status" value="1"/>
</dbReference>
<evidence type="ECO:0000313" key="4">
    <source>
        <dbReference type="Proteomes" id="UP000032809"/>
    </source>
</evidence>
<dbReference type="SUPFAM" id="SSF53448">
    <property type="entry name" value="Nucleotide-diphospho-sugar transferases"/>
    <property type="match status" value="1"/>
</dbReference>
<dbReference type="CDD" id="cd02511">
    <property type="entry name" value="Beta4Glucosyltransferase"/>
    <property type="match status" value="1"/>
</dbReference>
<evidence type="ECO:0000259" key="2">
    <source>
        <dbReference type="Pfam" id="PF00535"/>
    </source>
</evidence>
<proteinExistence type="predicted"/>
<dbReference type="Pfam" id="PF00535">
    <property type="entry name" value="Glycos_transf_2"/>
    <property type="match status" value="1"/>
</dbReference>
<keyword evidence="1" id="KW-0802">TPR repeat</keyword>
<evidence type="ECO:0000256" key="1">
    <source>
        <dbReference type="PROSITE-ProRule" id="PRU00339"/>
    </source>
</evidence>
<dbReference type="InterPro" id="IPR011990">
    <property type="entry name" value="TPR-like_helical_dom_sf"/>
</dbReference>
<dbReference type="Gene3D" id="3.90.550.10">
    <property type="entry name" value="Spore Coat Polysaccharide Biosynthesis Protein SpsA, Chain A"/>
    <property type="match status" value="1"/>
</dbReference>
<evidence type="ECO:0000313" key="3">
    <source>
        <dbReference type="EMBL" id="CEP78337.1"/>
    </source>
</evidence>
<dbReference type="PATRIC" id="fig|1006576.9.peg.1024"/>
<dbReference type="GO" id="GO:0016740">
    <property type="term" value="F:transferase activity"/>
    <property type="evidence" value="ECO:0007669"/>
    <property type="project" value="UniProtKB-KW"/>
</dbReference>
<dbReference type="EMBL" id="LN824141">
    <property type="protein sequence ID" value="CEP78337.1"/>
    <property type="molecule type" value="Genomic_DNA"/>
</dbReference>
<dbReference type="HOGENOM" id="CLU_328661_0_0_0"/>
<feature type="domain" description="Glycosyltransferase 2-like" evidence="2">
    <location>
        <begin position="10"/>
        <end position="114"/>
    </location>
</feature>
<sequence length="874" mass="102368">MVSNNEGLLSVAMIVKDEEANIRHALESIKDVADEIIVVDTGSTDRTPEIVKEYTDKLYFHEWQNDFSEARNYSLQFPTCKWVLIYDADEEASESFRKNIRDFLKGLDKSVNTVYLPTISYLDIDLTKTEIASTPRIFRRGTISYKNVVHNQAIYQPKVVHANFPILHYGYIWTRALKKKKYERTGNLIREHLQTAKEPLERIYYLVQLYKTESIGGYTYKKNQVAWQTLEAIQKVGQIPAIGLEFMYLFGLDCIMGGLKDLSKQLLEKCIKVAPNYPDPYFAMMVAYEREKDWNELLKWGRKFFEVLDDAMKNVEKFEWTIMSFKQIPLANILMARSSLKTGDFEGFNQYLKDTFSEENVTLERNNVYVLLQDINETVKTKSELESIIPGIKILVDNLEKEGMVIYYDSLIEKIADLNLEVDNDLLDKLTHKNEISRYILKKLQTGEDQLLDFLTKDDHLEFVEKTEIPGLLLFYSILKNTQDTIGILKTLSSFRKIENEKVQGVLYALLGDCYLRVKRFKEAIDQYRKAMEILPELSRFIKPVVEDLSTKLDPLMDGVYEEMYSYFSSGKEFIFNIIEYIGQEQCQRLYLISDSPFALYTSGISYIQKDSEKAKKLLNKIENTEEFPFYYYRLAKIYEKEDMKKAFELHIKSLEENNKLADFALGRYTYSGLYPNTRFNFMKNNDEIIWVGNISEKLSTLGIIHPIRSWKKANNFMYAVPYPSDEALKIYEEREKEIYKTKPFEIKKEYILKGLIDSGINDLQIVGFDEEKYKSVFDDLEITVNEDSKNLLILGEFEKNFDMSKHLNNAEKVLAFVYVPDLNDRDNIIWYGPNFRVLRTTKQLKELLEKEGFKILRLEALNDNLRCILAQKQ</sequence>
<accession>A0A0C7NR88</accession>